<proteinExistence type="predicted"/>
<dbReference type="Proteomes" id="UP001589898">
    <property type="component" value="Unassembled WGS sequence"/>
</dbReference>
<evidence type="ECO:0000313" key="2">
    <source>
        <dbReference type="EMBL" id="MFC0718882.1"/>
    </source>
</evidence>
<keyword evidence="3" id="KW-1185">Reference proteome</keyword>
<gene>
    <name evidence="2" type="ORF">ACFFFU_14215</name>
</gene>
<dbReference type="RefSeq" id="WP_189495173.1">
    <property type="nucleotide sequence ID" value="NZ_BMZT01000002.1"/>
</dbReference>
<name>A0ABV6SZJ8_9GAMM</name>
<protein>
    <recommendedName>
        <fullName evidence="4">ABC transporter substrate-binding protein</fullName>
    </recommendedName>
</protein>
<comment type="caution">
    <text evidence="2">The sequence shown here is derived from an EMBL/GenBank/DDBJ whole genome shotgun (WGS) entry which is preliminary data.</text>
</comment>
<feature type="signal peptide" evidence="1">
    <location>
        <begin position="1"/>
        <end position="22"/>
    </location>
</feature>
<evidence type="ECO:0008006" key="4">
    <source>
        <dbReference type="Google" id="ProtNLM"/>
    </source>
</evidence>
<accession>A0ABV6SZJ8</accession>
<feature type="chain" id="PRO_5047499253" description="ABC transporter substrate-binding protein" evidence="1">
    <location>
        <begin position="23"/>
        <end position="443"/>
    </location>
</feature>
<evidence type="ECO:0000313" key="3">
    <source>
        <dbReference type="Proteomes" id="UP001589898"/>
    </source>
</evidence>
<reference evidence="2 3" key="1">
    <citation type="submission" date="2024-09" db="EMBL/GenBank/DDBJ databases">
        <authorList>
            <person name="Sun Q."/>
            <person name="Mori K."/>
        </authorList>
    </citation>
    <scope>NUCLEOTIDE SEQUENCE [LARGE SCALE GENOMIC DNA]</scope>
    <source>
        <strain evidence="2 3">KCTC 52403</strain>
    </source>
</reference>
<dbReference type="EMBL" id="JBHLTF010000033">
    <property type="protein sequence ID" value="MFC0718882.1"/>
    <property type="molecule type" value="Genomic_DNA"/>
</dbReference>
<keyword evidence="1" id="KW-0732">Signal</keyword>
<organism evidence="2 3">
    <name type="scientific">Luteimonas padinae</name>
    <dbReference type="NCBI Taxonomy" id="1714359"/>
    <lineage>
        <taxon>Bacteria</taxon>
        <taxon>Pseudomonadati</taxon>
        <taxon>Pseudomonadota</taxon>
        <taxon>Gammaproteobacteria</taxon>
        <taxon>Lysobacterales</taxon>
        <taxon>Lysobacteraceae</taxon>
        <taxon>Luteimonas</taxon>
    </lineage>
</organism>
<dbReference type="Gene3D" id="2.60.120.380">
    <property type="match status" value="2"/>
</dbReference>
<sequence length="443" mass="46681">MAPRSTALTLAILAMFSGMATAATPTSPLAVGQPVRGEITSADAMNWRDGSRSELYAISLAADEGVRFEVTGPLDAQLSLFRDGELVQASAEGPDDASLAVRAPRAGRYVLAVSGRDASAYGPYTLSATAMQVYAGGELAPGATITDWAQSPRTIPLRITEPGMYRIRMASDDFDTVLSLEGEGVSLRSDDSEGSNSMLTTRLAPGIYSLRASGFQDSIDGQYELSVASHALPEGVEPAVDGELVPGREVTALYQGQPVTYRLRLDGRHLLELDMRSNEIDPGLQLLGNGVELEDDDSGERLDARIATVLEPGEYTVRASAFDTGAGVFTLSAALSDVPADAGGGALRVGQPRDARLIGGTSDRYTFSVPRAGDHVVEMSAGEGLDSHLRLFRDGEEIAADDDSGGGLDARIEQHLPAGDYVLEASSLGGGEGGRYRIGVRRR</sequence>
<evidence type="ECO:0000256" key="1">
    <source>
        <dbReference type="SAM" id="SignalP"/>
    </source>
</evidence>